<proteinExistence type="predicted"/>
<dbReference type="AlphaFoldDB" id="A0A7Z7LDV7"/>
<evidence type="ECO:0000313" key="2">
    <source>
        <dbReference type="Proteomes" id="UP000250796"/>
    </source>
</evidence>
<evidence type="ECO:0000313" key="1">
    <source>
        <dbReference type="EMBL" id="SSC12056.1"/>
    </source>
</evidence>
<dbReference type="EMBL" id="LS974202">
    <property type="protein sequence ID" value="SSC12056.1"/>
    <property type="molecule type" value="Genomic_DNA"/>
</dbReference>
<accession>A0A7Z7LDV7</accession>
<sequence>MGSVKHTNLNIRAPGLCPRVVTIMGGLTTGINRPEARITEQRSTSTAEKTTFLIKNLPF</sequence>
<keyword evidence="2" id="KW-1185">Reference proteome</keyword>
<reference evidence="1 2" key="1">
    <citation type="submission" date="2017-01" db="EMBL/GenBank/DDBJ databases">
        <authorList>
            <person name="Erauso G."/>
        </authorList>
    </citation>
    <scope>NUCLEOTIDE SEQUENCE [LARGE SCALE GENOMIC DNA]</scope>
    <source>
        <strain evidence="1">MESINF1</strain>
    </source>
</reference>
<name>A0A7Z7LDV7_9BACT</name>
<protein>
    <submittedName>
        <fullName evidence="1">Uncharacterized protein</fullName>
    </submittedName>
</protein>
<dbReference type="KEGG" id="minf:MESINF_0607"/>
<gene>
    <name evidence="1" type="ORF">MESINF_0607</name>
</gene>
<dbReference type="Proteomes" id="UP000250796">
    <property type="component" value="Chromosome MESINF"/>
</dbReference>
<organism evidence="1 2">
    <name type="scientific">Mesotoga infera</name>
    <dbReference type="NCBI Taxonomy" id="1236046"/>
    <lineage>
        <taxon>Bacteria</taxon>
        <taxon>Thermotogati</taxon>
        <taxon>Thermotogota</taxon>
        <taxon>Thermotogae</taxon>
        <taxon>Kosmotogales</taxon>
        <taxon>Kosmotogaceae</taxon>
        <taxon>Mesotoga</taxon>
    </lineage>
</organism>